<dbReference type="InterPro" id="IPR027278">
    <property type="entry name" value="ACCD_DCysDesulf"/>
</dbReference>
<evidence type="ECO:0000313" key="6">
    <source>
        <dbReference type="Proteomes" id="UP001253595"/>
    </source>
</evidence>
<evidence type="ECO:0000256" key="3">
    <source>
        <dbReference type="ARBA" id="ARBA00022898"/>
    </source>
</evidence>
<accession>A0ABU1UV37</accession>
<protein>
    <submittedName>
        <fullName evidence="5">1-aminocyclopropane-1-carboxylate deaminase</fullName>
        <ecNumber evidence="5">3.5.99.7</ecNumber>
    </submittedName>
</protein>
<dbReference type="GO" id="GO:0008660">
    <property type="term" value="F:1-aminocyclopropane-1-carboxylate deaminase activity"/>
    <property type="evidence" value="ECO:0007669"/>
    <property type="project" value="UniProtKB-EC"/>
</dbReference>
<proteinExistence type="inferred from homology"/>
<dbReference type="InterPro" id="IPR001926">
    <property type="entry name" value="TrpB-like_PALP"/>
</dbReference>
<comment type="caution">
    <text evidence="5">The sequence shown here is derived from an EMBL/GenBank/DDBJ whole genome shotgun (WGS) entry which is preliminary data.</text>
</comment>
<evidence type="ECO:0000256" key="1">
    <source>
        <dbReference type="ARBA" id="ARBA00001933"/>
    </source>
</evidence>
<feature type="domain" description="Tryptophan synthase beta chain-like PALP" evidence="4">
    <location>
        <begin position="17"/>
        <end position="302"/>
    </location>
</feature>
<dbReference type="Proteomes" id="UP001253595">
    <property type="component" value="Unassembled WGS sequence"/>
</dbReference>
<dbReference type="RefSeq" id="WP_310069645.1">
    <property type="nucleotide sequence ID" value="NZ_JAVDVX010000002.1"/>
</dbReference>
<dbReference type="EMBL" id="JAVDVX010000002">
    <property type="protein sequence ID" value="MDR7089059.1"/>
    <property type="molecule type" value="Genomic_DNA"/>
</dbReference>
<comment type="similarity">
    <text evidence="2">Belongs to the ACC deaminase/D-cysteine desulfhydrase family.</text>
</comment>
<evidence type="ECO:0000259" key="4">
    <source>
        <dbReference type="Pfam" id="PF00291"/>
    </source>
</evidence>
<dbReference type="PANTHER" id="PTHR43780">
    <property type="entry name" value="1-AMINOCYCLOPROPANE-1-CARBOXYLATE DEAMINASE-RELATED"/>
    <property type="match status" value="1"/>
</dbReference>
<comment type="cofactor">
    <cofactor evidence="1">
        <name>pyridoxal 5'-phosphate</name>
        <dbReference type="ChEBI" id="CHEBI:597326"/>
    </cofactor>
</comment>
<dbReference type="InterPro" id="IPR036052">
    <property type="entry name" value="TrpB-like_PALP_sf"/>
</dbReference>
<keyword evidence="5" id="KW-0378">Hydrolase</keyword>
<dbReference type="Pfam" id="PF00291">
    <property type="entry name" value="PALP"/>
    <property type="match status" value="1"/>
</dbReference>
<dbReference type="PANTHER" id="PTHR43780:SF2">
    <property type="entry name" value="1-AMINOCYCLOPROPANE-1-CARBOXYLATE DEAMINASE-RELATED"/>
    <property type="match status" value="1"/>
</dbReference>
<reference evidence="5 6" key="1">
    <citation type="submission" date="2023-07" db="EMBL/GenBank/DDBJ databases">
        <title>Sorghum-associated microbial communities from plants grown in Nebraska, USA.</title>
        <authorList>
            <person name="Schachtman D."/>
        </authorList>
    </citation>
    <scope>NUCLEOTIDE SEQUENCE [LARGE SCALE GENOMIC DNA]</scope>
    <source>
        <strain evidence="5 6">BE190</strain>
    </source>
</reference>
<name>A0ABU1UV37_9GAMM</name>
<organism evidence="5 6">
    <name type="scientific">Cellvibrio fibrivorans</name>
    <dbReference type="NCBI Taxonomy" id="126350"/>
    <lineage>
        <taxon>Bacteria</taxon>
        <taxon>Pseudomonadati</taxon>
        <taxon>Pseudomonadota</taxon>
        <taxon>Gammaproteobacteria</taxon>
        <taxon>Cellvibrionales</taxon>
        <taxon>Cellvibrionaceae</taxon>
        <taxon>Cellvibrio</taxon>
    </lineage>
</organism>
<evidence type="ECO:0000256" key="2">
    <source>
        <dbReference type="ARBA" id="ARBA00008639"/>
    </source>
</evidence>
<evidence type="ECO:0000313" key="5">
    <source>
        <dbReference type="EMBL" id="MDR7089059.1"/>
    </source>
</evidence>
<dbReference type="PIRSF" id="PIRSF006278">
    <property type="entry name" value="ACCD_DCysDesulf"/>
    <property type="match status" value="1"/>
</dbReference>
<keyword evidence="3" id="KW-0663">Pyridoxal phosphate</keyword>
<dbReference type="EC" id="3.5.99.7" evidence="5"/>
<dbReference type="Gene3D" id="3.40.50.1100">
    <property type="match status" value="2"/>
</dbReference>
<sequence>MLIDSADELMDIARKVPMQRLEHKVFTDAGIEVLVRRDDLIDPDLSGNKFYKLFFNLRAAREQGFSRLLSFGGAYSNHLHALAAAGNRHGFNTLGVVRGERPAQLSPTLSDAEAWGMQLVFISRTDYGHKSEPELLAELQSRYGGFYLIPEGGANLAGARGMQLLGRALEHQLKGDYTAVCMACGTGTSVAGLAAGVDSTKLALGFSVLKGEGGLGDAISTTYRQICKSGIDANWRLITGFHAGGYGKKHPEYLTQFWQDFERSSGIPLDPVYTLKLFWGMNSLAQQGYWPRGSRIVAIHSGGLQGRRGFICP</sequence>
<keyword evidence="6" id="KW-1185">Reference proteome</keyword>
<gene>
    <name evidence="5" type="ORF">J2X05_001065</name>
</gene>
<dbReference type="SUPFAM" id="SSF53686">
    <property type="entry name" value="Tryptophan synthase beta subunit-like PLP-dependent enzymes"/>
    <property type="match status" value="1"/>
</dbReference>